<dbReference type="Proteomes" id="UP001634394">
    <property type="component" value="Unassembled WGS sequence"/>
</dbReference>
<proteinExistence type="predicted"/>
<dbReference type="AlphaFoldDB" id="A0ABD3VJ18"/>
<evidence type="ECO:0008006" key="3">
    <source>
        <dbReference type="Google" id="ProtNLM"/>
    </source>
</evidence>
<comment type="caution">
    <text evidence="1">The sequence shown here is derived from an EMBL/GenBank/DDBJ whole genome shotgun (WGS) entry which is preliminary data.</text>
</comment>
<evidence type="ECO:0000313" key="2">
    <source>
        <dbReference type="Proteomes" id="UP001634394"/>
    </source>
</evidence>
<reference evidence="1 2" key="1">
    <citation type="submission" date="2024-11" db="EMBL/GenBank/DDBJ databases">
        <title>Chromosome-level genome assembly of the freshwater bivalve Anodonta woodiana.</title>
        <authorList>
            <person name="Chen X."/>
        </authorList>
    </citation>
    <scope>NUCLEOTIDE SEQUENCE [LARGE SCALE GENOMIC DNA]</scope>
    <source>
        <strain evidence="1">MN2024</strain>
        <tissue evidence="1">Gills</tissue>
    </source>
</reference>
<keyword evidence="2" id="KW-1185">Reference proteome</keyword>
<organism evidence="1 2">
    <name type="scientific">Sinanodonta woodiana</name>
    <name type="common">Chinese pond mussel</name>
    <name type="synonym">Anodonta woodiana</name>
    <dbReference type="NCBI Taxonomy" id="1069815"/>
    <lineage>
        <taxon>Eukaryota</taxon>
        <taxon>Metazoa</taxon>
        <taxon>Spiralia</taxon>
        <taxon>Lophotrochozoa</taxon>
        <taxon>Mollusca</taxon>
        <taxon>Bivalvia</taxon>
        <taxon>Autobranchia</taxon>
        <taxon>Heteroconchia</taxon>
        <taxon>Palaeoheterodonta</taxon>
        <taxon>Unionida</taxon>
        <taxon>Unionoidea</taxon>
        <taxon>Unionidae</taxon>
        <taxon>Unioninae</taxon>
        <taxon>Sinanodonta</taxon>
    </lineage>
</organism>
<protein>
    <recommendedName>
        <fullName evidence="3">LYR motif-containing protein 7</fullName>
    </recommendedName>
</protein>
<evidence type="ECO:0000313" key="1">
    <source>
        <dbReference type="EMBL" id="KAL3861492.1"/>
    </source>
</evidence>
<sequence>MRSKTKRSLMMLSKRKMLLLMRNFKQTSQTVQDSDVEDVIRAMYLQIRAKFDTLNKTAFIKNKAKSSLDVKGLNDTRQALFQLAKKSSHY</sequence>
<gene>
    <name evidence="1" type="ORF">ACJMK2_007525</name>
</gene>
<accession>A0ABD3VJ18</accession>
<dbReference type="EMBL" id="JBJQND010000011">
    <property type="protein sequence ID" value="KAL3861492.1"/>
    <property type="molecule type" value="Genomic_DNA"/>
</dbReference>
<name>A0ABD3VJ18_SINWO</name>